<dbReference type="GO" id="GO:0071949">
    <property type="term" value="F:FAD binding"/>
    <property type="evidence" value="ECO:0007669"/>
    <property type="project" value="InterPro"/>
</dbReference>
<evidence type="ECO:0000259" key="4">
    <source>
        <dbReference type="PROSITE" id="PS51387"/>
    </source>
</evidence>
<dbReference type="InterPro" id="IPR016167">
    <property type="entry name" value="FAD-bd_PCMH_sub1"/>
</dbReference>
<keyword evidence="2" id="KW-0285">Flavoprotein</keyword>
<dbReference type="InterPro" id="IPR051264">
    <property type="entry name" value="FAD-oxidored/transferase_4"/>
</dbReference>
<accession>A0A509E8K0</accession>
<evidence type="ECO:0000256" key="1">
    <source>
        <dbReference type="ARBA" id="ARBA00008000"/>
    </source>
</evidence>
<dbReference type="SUPFAM" id="SSF55103">
    <property type="entry name" value="FAD-linked oxidases, C-terminal domain"/>
    <property type="match status" value="1"/>
</dbReference>
<dbReference type="Pfam" id="PF01565">
    <property type="entry name" value="FAD_binding_4"/>
    <property type="match status" value="1"/>
</dbReference>
<dbReference type="InterPro" id="IPR016169">
    <property type="entry name" value="FAD-bd_PCMH_sub2"/>
</dbReference>
<evidence type="ECO:0000313" key="6">
    <source>
        <dbReference type="Proteomes" id="UP000410984"/>
    </source>
</evidence>
<keyword evidence="6" id="KW-1185">Reference proteome</keyword>
<dbReference type="InterPro" id="IPR016171">
    <property type="entry name" value="Vanillyl_alc_oxidase_C-sub2"/>
</dbReference>
<dbReference type="PANTHER" id="PTHR43716">
    <property type="entry name" value="D-2-HYDROXYGLUTARATE DEHYDROGENASE, MITOCHONDRIAL"/>
    <property type="match status" value="1"/>
</dbReference>
<name>A0A509E8K0_9HYPH</name>
<dbReference type="SUPFAM" id="SSF56176">
    <property type="entry name" value="FAD-binding/transporter-associated domain-like"/>
    <property type="match status" value="1"/>
</dbReference>
<dbReference type="Gene3D" id="1.10.45.10">
    <property type="entry name" value="Vanillyl-alcohol Oxidase, Chain A, domain 4"/>
    <property type="match status" value="1"/>
</dbReference>
<dbReference type="PROSITE" id="PS51387">
    <property type="entry name" value="FAD_PCMH"/>
    <property type="match status" value="1"/>
</dbReference>
<dbReference type="AlphaFoldDB" id="A0A509E8K0"/>
<reference evidence="5 6" key="1">
    <citation type="submission" date="2019-06" db="EMBL/GenBank/DDBJ databases">
        <authorList>
            <person name="Rodrigo-Torres L."/>
            <person name="Arahal R. D."/>
            <person name="Lucena T."/>
        </authorList>
    </citation>
    <scope>NUCLEOTIDE SEQUENCE [LARGE SCALE GENOMIC DNA]</scope>
    <source>
        <strain evidence="5 6">SB0023/3</strain>
    </source>
</reference>
<dbReference type="Gene3D" id="3.30.70.2190">
    <property type="match status" value="1"/>
</dbReference>
<dbReference type="Pfam" id="PF02913">
    <property type="entry name" value="FAD-oxidase_C"/>
    <property type="match status" value="1"/>
</dbReference>
<dbReference type="GO" id="GO:0022904">
    <property type="term" value="P:respiratory electron transport chain"/>
    <property type="evidence" value="ECO:0007669"/>
    <property type="project" value="TreeGrafter"/>
</dbReference>
<keyword evidence="3" id="KW-0274">FAD</keyword>
<dbReference type="Gene3D" id="3.30.43.10">
    <property type="entry name" value="Uridine Diphospho-n-acetylenolpyruvylglucosamine Reductase, domain 2"/>
    <property type="match status" value="1"/>
</dbReference>
<proteinExistence type="inferred from homology"/>
<evidence type="ECO:0000256" key="3">
    <source>
        <dbReference type="ARBA" id="ARBA00022827"/>
    </source>
</evidence>
<dbReference type="Gene3D" id="3.30.465.10">
    <property type="match status" value="1"/>
</dbReference>
<dbReference type="EC" id="1.-.-.-" evidence="5"/>
<gene>
    <name evidence="5" type="ORF">MET9862_01041</name>
</gene>
<dbReference type="InterPro" id="IPR016166">
    <property type="entry name" value="FAD-bd_PCMH"/>
</dbReference>
<evidence type="ECO:0000313" key="5">
    <source>
        <dbReference type="EMBL" id="VUD70472.1"/>
    </source>
</evidence>
<dbReference type="Gene3D" id="3.30.70.2740">
    <property type="match status" value="1"/>
</dbReference>
<dbReference type="InterPro" id="IPR036318">
    <property type="entry name" value="FAD-bd_PCMH-like_sf"/>
</dbReference>
<dbReference type="EMBL" id="CABFPH010000009">
    <property type="protein sequence ID" value="VUD70472.1"/>
    <property type="molecule type" value="Genomic_DNA"/>
</dbReference>
<evidence type="ECO:0000256" key="2">
    <source>
        <dbReference type="ARBA" id="ARBA00022630"/>
    </source>
</evidence>
<protein>
    <submittedName>
        <fullName evidence="5">Putative FAD-linked oxidoreductase</fullName>
        <ecNumber evidence="5">1.-.-.-</ecNumber>
    </submittedName>
</protein>
<dbReference type="InterPro" id="IPR004113">
    <property type="entry name" value="FAD-bd_oxidored_4_C"/>
</dbReference>
<comment type="similarity">
    <text evidence="1">Belongs to the FAD-binding oxidoreductase/transferase type 4 family.</text>
</comment>
<feature type="domain" description="FAD-binding PCMH-type" evidence="4">
    <location>
        <begin position="46"/>
        <end position="226"/>
    </location>
</feature>
<organism evidence="5 6">
    <name type="scientific">Methylobacterium symbioticum</name>
    <dbReference type="NCBI Taxonomy" id="2584084"/>
    <lineage>
        <taxon>Bacteria</taxon>
        <taxon>Pseudomonadati</taxon>
        <taxon>Pseudomonadota</taxon>
        <taxon>Alphaproteobacteria</taxon>
        <taxon>Hyphomicrobiales</taxon>
        <taxon>Methylobacteriaceae</taxon>
        <taxon>Methylobacterium</taxon>
    </lineage>
</organism>
<dbReference type="PANTHER" id="PTHR43716:SF2">
    <property type="entry name" value="BLL6224 PROTEIN"/>
    <property type="match status" value="1"/>
</dbReference>
<dbReference type="InterPro" id="IPR006094">
    <property type="entry name" value="Oxid_FAD_bind_N"/>
</dbReference>
<dbReference type="Proteomes" id="UP000410984">
    <property type="component" value="Unassembled WGS sequence"/>
</dbReference>
<dbReference type="GO" id="GO:0016491">
    <property type="term" value="F:oxidoreductase activity"/>
    <property type="evidence" value="ECO:0007669"/>
    <property type="project" value="UniProtKB-KW"/>
</dbReference>
<dbReference type="InterPro" id="IPR016164">
    <property type="entry name" value="FAD-linked_Oxase-like_C"/>
</dbReference>
<sequence length="480" mass="49632">MRAVSDVGSGAELPAQLRDRLGAILGAQGLVADAGTRYGESWGGAFTAPPSLVARPGSTAEVAATVAACAEAGVAMVPQGGNTGLAGGAQPTRPGCVIISLERMRAVRALDPVNDTITVEAGMTLAEVQARAAEVDRLFPLSLASEGSCQIGGNLSTNAGGTQCLRYGNARAMALGLEVVLPDGQIWEGLRGLRKDATGYDLKQLFIGAEGTLGIITAAVLRLLPRPRDAATAFVAVPDPAAALRLLDRARRHLGESLTGFEVMRRECLDWVLVALPGTASPFAERHPWYVLIEATGQGAPGTLAGLMAEALAAALEEEIVSDATLAASEAQRRRLWALREGQAEAQKAAGFGIKHDVSVPVSAVPTFLARADAALAAALPGIRPFAFGHLGDGNIHYNPLGPAGASAAEVAALRPGANRIVHDIVADLGGSISAEHGLGQLRTEEVRRYKSPVEQAMMAALKRSFDPKGLMNPGTIVPA</sequence>
<keyword evidence="5" id="KW-0560">Oxidoreductase</keyword>